<accession>A0A9C7UTL2</accession>
<protein>
    <recommendedName>
        <fullName evidence="4">Selenoprotein H</fullName>
    </recommendedName>
</protein>
<organism evidence="2 3">
    <name type="scientific">Galdieria partita</name>
    <dbReference type="NCBI Taxonomy" id="83374"/>
    <lineage>
        <taxon>Eukaryota</taxon>
        <taxon>Rhodophyta</taxon>
        <taxon>Bangiophyceae</taxon>
        <taxon>Galdieriales</taxon>
        <taxon>Galdieriaceae</taxon>
        <taxon>Galdieria</taxon>
    </lineage>
</organism>
<dbReference type="AlphaFoldDB" id="A0A9C7UTL2"/>
<feature type="compositionally biased region" description="Basic residues" evidence="1">
    <location>
        <begin position="1"/>
        <end position="15"/>
    </location>
</feature>
<sequence length="114" mass="12703">MAPKKARGVQKKVITKRAQDIPSKNSADDANVEALENGTYKRQAKLLETALKEQKPSLTIAIQPYGKPRTGKGTFNVYLVKDKKETLIWDGKSKGPPRKLKFPEVETILEALIV</sequence>
<dbReference type="Proteomes" id="UP001061958">
    <property type="component" value="Unassembled WGS sequence"/>
</dbReference>
<evidence type="ECO:0000256" key="1">
    <source>
        <dbReference type="SAM" id="MobiDB-lite"/>
    </source>
</evidence>
<comment type="caution">
    <text evidence="2">The sequence shown here is derived from an EMBL/GenBank/DDBJ whole genome shotgun (WGS) entry which is preliminary data.</text>
</comment>
<dbReference type="OrthoDB" id="1933874at2759"/>
<feature type="region of interest" description="Disordered" evidence="1">
    <location>
        <begin position="1"/>
        <end position="32"/>
    </location>
</feature>
<reference evidence="2" key="1">
    <citation type="journal article" date="2022" name="Proc. Natl. Acad. Sci. U.S.A.">
        <title>Life cycle and functional genomics of the unicellular red alga Galdieria for elucidating algal and plant evolution and industrial use.</title>
        <authorList>
            <person name="Hirooka S."/>
            <person name="Itabashi T."/>
            <person name="Ichinose T.M."/>
            <person name="Onuma R."/>
            <person name="Fujiwara T."/>
            <person name="Yamashita S."/>
            <person name="Jong L.W."/>
            <person name="Tomita R."/>
            <person name="Iwane A.H."/>
            <person name="Miyagishima S.Y."/>
        </authorList>
    </citation>
    <scope>NUCLEOTIDE SEQUENCE</scope>
    <source>
        <strain evidence="2">NBRC 102759</strain>
    </source>
</reference>
<name>A0A9C7UTL2_9RHOD</name>
<evidence type="ECO:0008006" key="4">
    <source>
        <dbReference type="Google" id="ProtNLM"/>
    </source>
</evidence>
<evidence type="ECO:0000313" key="2">
    <source>
        <dbReference type="EMBL" id="GJQ14963.1"/>
    </source>
</evidence>
<reference evidence="2" key="2">
    <citation type="submission" date="2022-01" db="EMBL/GenBank/DDBJ databases">
        <authorList>
            <person name="Hirooka S."/>
            <person name="Miyagishima S.Y."/>
        </authorList>
    </citation>
    <scope>NUCLEOTIDE SEQUENCE</scope>
    <source>
        <strain evidence="2">NBRC 102759</strain>
    </source>
</reference>
<keyword evidence="3" id="KW-1185">Reference proteome</keyword>
<gene>
    <name evidence="2" type="ORF">GpartN1_g6754.t1</name>
</gene>
<proteinExistence type="predicted"/>
<evidence type="ECO:0000313" key="3">
    <source>
        <dbReference type="Proteomes" id="UP001061958"/>
    </source>
</evidence>
<dbReference type="EMBL" id="BQMJ01000062">
    <property type="protein sequence ID" value="GJQ14963.1"/>
    <property type="molecule type" value="Genomic_DNA"/>
</dbReference>